<protein>
    <submittedName>
        <fullName evidence="1">Glutaredoxin</fullName>
    </submittedName>
</protein>
<evidence type="ECO:0000313" key="2">
    <source>
        <dbReference type="Proteomes" id="UP000595814"/>
    </source>
</evidence>
<keyword evidence="2" id="KW-1185">Reference proteome</keyword>
<evidence type="ECO:0000313" key="1">
    <source>
        <dbReference type="EMBL" id="QQK08462.1"/>
    </source>
</evidence>
<reference evidence="1 2" key="1">
    <citation type="journal article" date="2022" name="Int. J. Syst. Evol. Microbiol.">
        <title>Miniphocaeibacter halophilus sp. nov., an ammonium-tolerant acetate-producing bacterium isolated from a biogas system.</title>
        <authorList>
            <person name="Schnurer A."/>
            <person name="Singh A."/>
            <person name="Bi S."/>
            <person name="Qiao W."/>
            <person name="Westerholm M."/>
        </authorList>
    </citation>
    <scope>NUCLEOTIDE SEQUENCE [LARGE SCALE GENOMIC DNA]</scope>
    <source>
        <strain evidence="1 2">AMB_01</strain>
    </source>
</reference>
<gene>
    <name evidence="1" type="ORF">JFY71_02695</name>
</gene>
<organism evidence="1 2">
    <name type="scientific">Miniphocaeibacter halophilus</name>
    <dbReference type="NCBI Taxonomy" id="2931922"/>
    <lineage>
        <taxon>Bacteria</taxon>
        <taxon>Bacillati</taxon>
        <taxon>Bacillota</taxon>
        <taxon>Tissierellia</taxon>
        <taxon>Tissierellales</taxon>
        <taxon>Peptoniphilaceae</taxon>
        <taxon>Miniphocaeibacter</taxon>
    </lineage>
</organism>
<proteinExistence type="predicted"/>
<sequence>MAKLELYYMSTCPFSKKVLNYIEENKIEDKIIFKDINLNDYDKETLEKVTGKVQVPCIFIDGKPMFESDGIINYLKENII</sequence>
<name>A0AC61MSK7_9FIRM</name>
<accession>A0AC61MSK7</accession>
<dbReference type="Proteomes" id="UP000595814">
    <property type="component" value="Chromosome"/>
</dbReference>
<dbReference type="EMBL" id="CP066744">
    <property type="protein sequence ID" value="QQK08462.1"/>
    <property type="molecule type" value="Genomic_DNA"/>
</dbReference>